<feature type="domain" description="VWFA" evidence="1">
    <location>
        <begin position="34"/>
        <end position="231"/>
    </location>
</feature>
<organism evidence="2 3">
    <name type="scientific">Microseira wollei NIES-4236</name>
    <dbReference type="NCBI Taxonomy" id="2530354"/>
    <lineage>
        <taxon>Bacteria</taxon>
        <taxon>Bacillati</taxon>
        <taxon>Cyanobacteriota</taxon>
        <taxon>Cyanophyceae</taxon>
        <taxon>Oscillatoriophycideae</taxon>
        <taxon>Aerosakkonematales</taxon>
        <taxon>Aerosakkonemataceae</taxon>
        <taxon>Microseira</taxon>
    </lineage>
</organism>
<sequence length="258" mass="28169">MSSELSILKKTLAKYSGEPNPTQVTQGFSPRQLDVAYIFDTTGSMYPYLEQVRRELTRLASEVYKSVPNVRMGVIAYGDYCDANSTYVTKVLDLTTDFEKVQTFVGQVEKTGGGDAPEAVEEALFQANRLNWRIGSSRAIVLVGDAPPHGVIDAASNCLYGHDYKTEGNGLGQKGVKIYATQCGRDSSTEQVFRWLASQTGGVYLNLENIADLVDLLIGVCMKEVGLLESYTQKLQANNLLTGSKARLLNQLKGSSDA</sequence>
<dbReference type="AlphaFoldDB" id="A0AAV3XQW6"/>
<dbReference type="CDD" id="cd00198">
    <property type="entry name" value="vWFA"/>
    <property type="match status" value="1"/>
</dbReference>
<dbReference type="PANTHER" id="PTHR47824:SF3">
    <property type="entry name" value="UBIQUITIN-LIKE DOMAIN-CONTAINING PROTEIN"/>
    <property type="match status" value="1"/>
</dbReference>
<proteinExistence type="predicted"/>
<dbReference type="EMBL" id="BLAY01000295">
    <property type="protein sequence ID" value="GET44128.1"/>
    <property type="molecule type" value="Genomic_DNA"/>
</dbReference>
<evidence type="ECO:0000313" key="3">
    <source>
        <dbReference type="Proteomes" id="UP001050975"/>
    </source>
</evidence>
<keyword evidence="3" id="KW-1185">Reference proteome</keyword>
<evidence type="ECO:0000313" key="2">
    <source>
        <dbReference type="EMBL" id="GET44128.1"/>
    </source>
</evidence>
<dbReference type="InterPro" id="IPR036465">
    <property type="entry name" value="vWFA_dom_sf"/>
</dbReference>
<dbReference type="PANTHER" id="PTHR47824">
    <property type="entry name" value="UBIQUITIN-LIKE DOMAIN-CONTAINING PROTEIN"/>
    <property type="match status" value="1"/>
</dbReference>
<gene>
    <name evidence="2" type="ORF">MiSe_89540</name>
</gene>
<reference evidence="2" key="1">
    <citation type="submission" date="2019-10" db="EMBL/GenBank/DDBJ databases">
        <title>Draft genome sequece of Microseira wollei NIES-4236.</title>
        <authorList>
            <person name="Yamaguchi H."/>
            <person name="Suzuki S."/>
            <person name="Kawachi M."/>
        </authorList>
    </citation>
    <scope>NUCLEOTIDE SEQUENCE</scope>
    <source>
        <strain evidence="2">NIES-4236</strain>
    </source>
</reference>
<protein>
    <recommendedName>
        <fullName evidence="1">VWFA domain-containing protein</fullName>
    </recommendedName>
</protein>
<dbReference type="PROSITE" id="PS50234">
    <property type="entry name" value="VWFA"/>
    <property type="match status" value="1"/>
</dbReference>
<comment type="caution">
    <text evidence="2">The sequence shown here is derived from an EMBL/GenBank/DDBJ whole genome shotgun (WGS) entry which is preliminary data.</text>
</comment>
<name>A0AAV3XQW6_9CYAN</name>
<dbReference type="InterPro" id="IPR002035">
    <property type="entry name" value="VWF_A"/>
</dbReference>
<dbReference type="Pfam" id="PF00092">
    <property type="entry name" value="VWA"/>
    <property type="match status" value="1"/>
</dbReference>
<dbReference type="RefSeq" id="WP_226593651.1">
    <property type="nucleotide sequence ID" value="NZ_BLAY01000295.1"/>
</dbReference>
<dbReference type="Gene3D" id="3.40.50.410">
    <property type="entry name" value="von Willebrand factor, type A domain"/>
    <property type="match status" value="1"/>
</dbReference>
<dbReference type="SUPFAM" id="SSF53300">
    <property type="entry name" value="vWA-like"/>
    <property type="match status" value="1"/>
</dbReference>
<dbReference type="Proteomes" id="UP001050975">
    <property type="component" value="Unassembled WGS sequence"/>
</dbReference>
<dbReference type="SMART" id="SM00327">
    <property type="entry name" value="VWA"/>
    <property type="match status" value="1"/>
</dbReference>
<accession>A0AAV3XQW6</accession>
<evidence type="ECO:0000259" key="1">
    <source>
        <dbReference type="PROSITE" id="PS50234"/>
    </source>
</evidence>